<dbReference type="SUPFAM" id="SSF52402">
    <property type="entry name" value="Adenine nucleotide alpha hydrolases-like"/>
    <property type="match status" value="2"/>
</dbReference>
<dbReference type="Proteomes" id="UP000241206">
    <property type="component" value="Unassembled WGS sequence"/>
</dbReference>
<comment type="caution">
    <text evidence="3">The sequence shown here is derived from an EMBL/GenBank/DDBJ whole genome shotgun (WGS) entry which is preliminary data.</text>
</comment>
<evidence type="ECO:0000313" key="4">
    <source>
        <dbReference type="Proteomes" id="UP000241206"/>
    </source>
</evidence>
<gene>
    <name evidence="3" type="ORF">CV103_01505</name>
</gene>
<dbReference type="EMBL" id="PHHF01000006">
    <property type="protein sequence ID" value="PTD27442.1"/>
    <property type="molecule type" value="Genomic_DNA"/>
</dbReference>
<keyword evidence="4" id="KW-1185">Reference proteome</keyword>
<dbReference type="PANTHER" id="PTHR46268">
    <property type="entry name" value="STRESS RESPONSE PROTEIN NHAX"/>
    <property type="match status" value="1"/>
</dbReference>
<evidence type="ECO:0000256" key="1">
    <source>
        <dbReference type="ARBA" id="ARBA00008791"/>
    </source>
</evidence>
<sequence>MLPANCCAGLLTFDGKGEQMTKRAILALVDPSEASEGSAAAALAFAGPFGADVTVGLVAAVPVPGDRTFPPHLSKQQFNELLEKKEQQTWSLAHASGCEVRIFIDPVDALLDAIVRAARCFDLILLGPVTAFDRDLRLMLIEKLLLHAGKPLVLLTGQGPAHRPARVVVGWDGGTEASIALDRALEWTDAHARFDLISVLPMNSPLSLRSEADDMCARLTRRGHAAVSSIARRGHLSTAATLLGRAVAESADLVVVGGFGHSRLREALVGGVTSEIIRGEHTLPVLIAH</sequence>
<protein>
    <recommendedName>
        <fullName evidence="2">UspA domain-containing protein</fullName>
    </recommendedName>
</protein>
<proteinExistence type="inferred from homology"/>
<accession>A0A2T4I7X4</accession>
<dbReference type="Pfam" id="PF00582">
    <property type="entry name" value="Usp"/>
    <property type="match status" value="1"/>
</dbReference>
<name>A0A2T4I7X4_9SPHN</name>
<dbReference type="Gene3D" id="3.40.50.12370">
    <property type="match status" value="1"/>
</dbReference>
<dbReference type="AlphaFoldDB" id="A0A2T4I7X4"/>
<dbReference type="InterPro" id="IPR006015">
    <property type="entry name" value="Universal_stress_UspA"/>
</dbReference>
<dbReference type="InterPro" id="IPR006016">
    <property type="entry name" value="UspA"/>
</dbReference>
<evidence type="ECO:0000259" key="2">
    <source>
        <dbReference type="Pfam" id="PF00582"/>
    </source>
</evidence>
<evidence type="ECO:0000313" key="3">
    <source>
        <dbReference type="EMBL" id="PTD27442.1"/>
    </source>
</evidence>
<organism evidence="3 4">
    <name type="scientific">Edaphosphingomonas fennica</name>
    <dbReference type="NCBI Taxonomy" id="114404"/>
    <lineage>
        <taxon>Bacteria</taxon>
        <taxon>Pseudomonadati</taxon>
        <taxon>Pseudomonadota</taxon>
        <taxon>Alphaproteobacteria</taxon>
        <taxon>Sphingomonadales</taxon>
        <taxon>Rhizorhabdaceae</taxon>
        <taxon>Edaphosphingomonas</taxon>
    </lineage>
</organism>
<comment type="similarity">
    <text evidence="1">Belongs to the universal stress protein A family.</text>
</comment>
<feature type="domain" description="UspA" evidence="2">
    <location>
        <begin position="166"/>
        <end position="287"/>
    </location>
</feature>
<dbReference type="CDD" id="cd00293">
    <property type="entry name" value="USP-like"/>
    <property type="match status" value="1"/>
</dbReference>
<reference evidence="3 4" key="1">
    <citation type="submission" date="2017-11" db="EMBL/GenBank/DDBJ databases">
        <title>Sphingomonas oleivorans sp. nov., isolated from oil-contaminated soil.</title>
        <authorList>
            <person name="Wang L."/>
            <person name="Chen L."/>
        </authorList>
    </citation>
    <scope>NUCLEOTIDE SEQUENCE [LARGE SCALE GENOMIC DNA]</scope>
    <source>
        <strain evidence="3 4">K101</strain>
    </source>
</reference>
<dbReference type="PRINTS" id="PR01438">
    <property type="entry name" value="UNVRSLSTRESS"/>
</dbReference>
<dbReference type="PANTHER" id="PTHR46268:SF15">
    <property type="entry name" value="UNIVERSAL STRESS PROTEIN HP_0031"/>
    <property type="match status" value="1"/>
</dbReference>